<name>A0AAU8ERA1_9MICC</name>
<evidence type="ECO:0000313" key="3">
    <source>
        <dbReference type="EMBL" id="XCH11135.1"/>
    </source>
</evidence>
<sequence length="281" mass="29639">MITVKLALMQANSSVLDIERNCAAIDRAAQRAAEAGAAVLLTPELFPVGYAPLRIRAELDPDTLPAIRRTLAGIAAARRIALVYSLPAVTADGQWQITATVLDGRGDELLSYAKVHLFGPEERRAFSPAEAAPAVVDVGGIKTSLAICYDVEFPETVRAAAAAGAHLLLVPTALAHGFESVPQLLLRARALESQLTVAYANHSGEEDGCTFLGGSVIAGPDGGLLAAAGPHPELLYAEVSAEAARQARDAVPYLRERRPDVYRAWEEARRAEEDGGAATPS</sequence>
<reference evidence="3" key="1">
    <citation type="submission" date="2024-06" db="EMBL/GenBank/DDBJ databases">
        <title>Biodegradation of dimethachlon by Arthrobacter sp. K5: mechanistic insights and ecological implications.</title>
        <authorList>
            <person name="Hu S."/>
            <person name="Lu P."/>
        </authorList>
    </citation>
    <scope>NUCLEOTIDE SEQUENCE</scope>
    <source>
        <strain evidence="3">K5</strain>
    </source>
</reference>
<dbReference type="SUPFAM" id="SSF56317">
    <property type="entry name" value="Carbon-nitrogen hydrolase"/>
    <property type="match status" value="1"/>
</dbReference>
<keyword evidence="3" id="KW-0378">Hydrolase</keyword>
<evidence type="ECO:0000259" key="2">
    <source>
        <dbReference type="PROSITE" id="PS50263"/>
    </source>
</evidence>
<dbReference type="GO" id="GO:0016787">
    <property type="term" value="F:hydrolase activity"/>
    <property type="evidence" value="ECO:0007669"/>
    <property type="project" value="UniProtKB-KW"/>
</dbReference>
<dbReference type="AlphaFoldDB" id="A0AAU8ERA1"/>
<dbReference type="RefSeq" id="WP_353711575.1">
    <property type="nucleotide sequence ID" value="NZ_CP159279.1"/>
</dbReference>
<comment type="similarity">
    <text evidence="1">Belongs to the carbon-nitrogen hydrolase superfamily. NIT1/NIT2 family.</text>
</comment>
<dbReference type="PANTHER" id="PTHR23088">
    <property type="entry name" value="NITRILASE-RELATED"/>
    <property type="match status" value="1"/>
</dbReference>
<dbReference type="InterPro" id="IPR003010">
    <property type="entry name" value="C-N_Hydrolase"/>
</dbReference>
<feature type="domain" description="CN hydrolase" evidence="2">
    <location>
        <begin position="4"/>
        <end position="241"/>
    </location>
</feature>
<accession>A0AAU8ERA1</accession>
<organism evidence="3">
    <name type="scientific">Arthrobacter sp. K5</name>
    <dbReference type="NCBI Taxonomy" id="2839623"/>
    <lineage>
        <taxon>Bacteria</taxon>
        <taxon>Bacillati</taxon>
        <taxon>Actinomycetota</taxon>
        <taxon>Actinomycetes</taxon>
        <taxon>Micrococcales</taxon>
        <taxon>Micrococcaceae</taxon>
        <taxon>Arthrobacter</taxon>
    </lineage>
</organism>
<evidence type="ECO:0000256" key="1">
    <source>
        <dbReference type="ARBA" id="ARBA00010613"/>
    </source>
</evidence>
<dbReference type="Pfam" id="PF00795">
    <property type="entry name" value="CN_hydrolase"/>
    <property type="match status" value="1"/>
</dbReference>
<dbReference type="EMBL" id="CP159279">
    <property type="protein sequence ID" value="XCH11135.1"/>
    <property type="molecule type" value="Genomic_DNA"/>
</dbReference>
<dbReference type="InterPro" id="IPR036526">
    <property type="entry name" value="C-N_Hydrolase_sf"/>
</dbReference>
<proteinExistence type="inferred from homology"/>
<protein>
    <submittedName>
        <fullName evidence="3">Nitrilase-related carbon-nitrogen hydrolase</fullName>
    </submittedName>
</protein>
<dbReference type="Gene3D" id="3.60.110.10">
    <property type="entry name" value="Carbon-nitrogen hydrolase"/>
    <property type="match status" value="1"/>
</dbReference>
<dbReference type="PANTHER" id="PTHR23088:SF27">
    <property type="entry name" value="DEAMINATED GLUTATHIONE AMIDASE"/>
    <property type="match status" value="1"/>
</dbReference>
<gene>
    <name evidence="3" type="ORF">ABRP34_20415</name>
</gene>
<dbReference type="PROSITE" id="PS50263">
    <property type="entry name" value="CN_HYDROLASE"/>
    <property type="match status" value="1"/>
</dbReference>